<dbReference type="AlphaFoldDB" id="A0A0F9SA47"/>
<name>A0A0F9SA47_9ZZZZ</name>
<gene>
    <name evidence="1" type="ORF">LCGC14_0876600</name>
</gene>
<reference evidence="1" key="1">
    <citation type="journal article" date="2015" name="Nature">
        <title>Complex archaea that bridge the gap between prokaryotes and eukaryotes.</title>
        <authorList>
            <person name="Spang A."/>
            <person name="Saw J.H."/>
            <person name="Jorgensen S.L."/>
            <person name="Zaremba-Niedzwiedzka K."/>
            <person name="Martijn J."/>
            <person name="Lind A.E."/>
            <person name="van Eijk R."/>
            <person name="Schleper C."/>
            <person name="Guy L."/>
            <person name="Ettema T.J."/>
        </authorList>
    </citation>
    <scope>NUCLEOTIDE SEQUENCE</scope>
</reference>
<evidence type="ECO:0000313" key="1">
    <source>
        <dbReference type="EMBL" id="KKN26253.1"/>
    </source>
</evidence>
<accession>A0A0F9SA47</accession>
<protein>
    <submittedName>
        <fullName evidence="1">Uncharacterized protein</fullName>
    </submittedName>
</protein>
<proteinExistence type="predicted"/>
<dbReference type="EMBL" id="LAZR01002734">
    <property type="protein sequence ID" value="KKN26253.1"/>
    <property type="molecule type" value="Genomic_DNA"/>
</dbReference>
<comment type="caution">
    <text evidence="1">The sequence shown here is derived from an EMBL/GenBank/DDBJ whole genome shotgun (WGS) entry which is preliminary data.</text>
</comment>
<sequence>MTNTFEKWHNKANRITHELRLIIKNGLKYKVSLTSNKTPKKRKFKQINAKKWQIKGLFLEDFEIVGKTEIQKIIENDAKEQQSYDRAFSMTKGEVYNILFTDKQYKTFCKFLETAEIQLKQEFYIQRKGIGLKTIMRFTVN</sequence>
<organism evidence="1">
    <name type="scientific">marine sediment metagenome</name>
    <dbReference type="NCBI Taxonomy" id="412755"/>
    <lineage>
        <taxon>unclassified sequences</taxon>
        <taxon>metagenomes</taxon>
        <taxon>ecological metagenomes</taxon>
    </lineage>
</organism>